<evidence type="ECO:0000313" key="1">
    <source>
        <dbReference type="EMBL" id="ETA80593.1"/>
    </source>
</evidence>
<dbReference type="OrthoDB" id="9775356at2"/>
<dbReference type="AlphaFoldDB" id="V4EEV0"/>
<gene>
    <name evidence="1" type="ORF">T472_0211060</name>
</gene>
<evidence type="ECO:0000313" key="2">
    <source>
        <dbReference type="Proteomes" id="UP000017747"/>
    </source>
</evidence>
<accession>V4EEV0</accession>
<reference evidence="1 2" key="1">
    <citation type="journal article" date="2014" name="Genome Announc.">
        <title>Genome Sequence of Youngiibacter fragilis, the Type Strain of the Genus Youngiibacter.</title>
        <authorList>
            <person name="Wawrik C.B."/>
            <person name="Callaghan A.V."/>
            <person name="Stamps B.W."/>
            <person name="Wawrik B."/>
        </authorList>
    </citation>
    <scope>NUCLEOTIDE SEQUENCE [LARGE SCALE GENOMIC DNA]</scope>
    <source>
        <strain evidence="1 2">232.1</strain>
    </source>
</reference>
<dbReference type="eggNOG" id="ENOG502ZRNR">
    <property type="taxonomic scope" value="Bacteria"/>
</dbReference>
<proteinExistence type="predicted"/>
<organism evidence="1 2">
    <name type="scientific">Youngiibacter fragilis 232.1</name>
    <dbReference type="NCBI Taxonomy" id="994573"/>
    <lineage>
        <taxon>Bacteria</taxon>
        <taxon>Bacillati</taxon>
        <taxon>Bacillota</taxon>
        <taxon>Clostridia</taxon>
        <taxon>Eubacteriales</taxon>
        <taxon>Clostridiaceae</taxon>
        <taxon>Youngiibacter</taxon>
    </lineage>
</organism>
<comment type="caution">
    <text evidence="1">The sequence shown here is derived from an EMBL/GenBank/DDBJ whole genome shotgun (WGS) entry which is preliminary data.</text>
</comment>
<dbReference type="EMBL" id="AXUN02000179">
    <property type="protein sequence ID" value="ETA80593.1"/>
    <property type="molecule type" value="Genomic_DNA"/>
</dbReference>
<keyword evidence="2" id="KW-1185">Reference proteome</keyword>
<dbReference type="Proteomes" id="UP000017747">
    <property type="component" value="Unassembled WGS sequence"/>
</dbReference>
<protein>
    <submittedName>
        <fullName evidence="1">Virulence protein</fullName>
    </submittedName>
</protein>
<sequence>MTIKFNVNGAERKRLVQLISEMTGSSAKYLGVPSCAYQVSCFTVSKEGELTFEDGADISKLELLIERLAEHGFEAEITETIPAKESSDEIEGLVIELPRATFTDTGLENLKRLLESKGGLIKKALQLEELPIEVTDERVSFLWFPFPVAPEEIKAYSHFICSLAKLAKEQKRITAKPKEIENEKYAFRCFLLRLGFIGDEYKAERKLLLSKLTGSSAFKSGEAKHKEVE</sequence>
<dbReference type="PATRIC" id="fig|994573.3.peg.2058"/>
<dbReference type="RefSeq" id="WP_023387359.1">
    <property type="nucleotide sequence ID" value="NZ_AXUN02000179.1"/>
</dbReference>
<dbReference type="STRING" id="994573.T472_0211060"/>
<name>V4EEV0_9CLOT</name>